<protein>
    <recommendedName>
        <fullName evidence="3">LAGLIDADG endonuclease</fullName>
    </recommendedName>
</protein>
<gene>
    <name evidence="1" type="ORF">TWF694_011619</name>
</gene>
<dbReference type="AlphaFoldDB" id="A0AAV9X6Y0"/>
<organism evidence="1 2">
    <name type="scientific">Orbilia ellipsospora</name>
    <dbReference type="NCBI Taxonomy" id="2528407"/>
    <lineage>
        <taxon>Eukaryota</taxon>
        <taxon>Fungi</taxon>
        <taxon>Dikarya</taxon>
        <taxon>Ascomycota</taxon>
        <taxon>Pezizomycotina</taxon>
        <taxon>Orbiliomycetes</taxon>
        <taxon>Orbiliales</taxon>
        <taxon>Orbiliaceae</taxon>
        <taxon>Orbilia</taxon>
    </lineage>
</organism>
<proteinExistence type="predicted"/>
<name>A0AAV9X6Y0_9PEZI</name>
<keyword evidence="2" id="KW-1185">Reference proteome</keyword>
<sequence>MCKGQLGFSDGGNRSFVELLLGWFGFKSKKWFRFKGEFEFMGPNQTPQMGKQHLDQLHDINKSCFALSLVVEAPLPTCQPPRHMSQYFNISKSVETSALWKGGSSNRNGIG</sequence>
<dbReference type="Proteomes" id="UP001365542">
    <property type="component" value="Unassembled WGS sequence"/>
</dbReference>
<reference evidence="1 2" key="1">
    <citation type="submission" date="2019-10" db="EMBL/GenBank/DDBJ databases">
        <authorList>
            <person name="Palmer J.M."/>
        </authorList>
    </citation>
    <scope>NUCLEOTIDE SEQUENCE [LARGE SCALE GENOMIC DNA]</scope>
    <source>
        <strain evidence="1 2">TWF694</strain>
    </source>
</reference>
<dbReference type="EMBL" id="JAVHJO010000009">
    <property type="protein sequence ID" value="KAK6537432.1"/>
    <property type="molecule type" value="Genomic_DNA"/>
</dbReference>
<evidence type="ECO:0000313" key="2">
    <source>
        <dbReference type="Proteomes" id="UP001365542"/>
    </source>
</evidence>
<accession>A0AAV9X6Y0</accession>
<evidence type="ECO:0008006" key="3">
    <source>
        <dbReference type="Google" id="ProtNLM"/>
    </source>
</evidence>
<comment type="caution">
    <text evidence="1">The sequence shown here is derived from an EMBL/GenBank/DDBJ whole genome shotgun (WGS) entry which is preliminary data.</text>
</comment>
<evidence type="ECO:0000313" key="1">
    <source>
        <dbReference type="EMBL" id="KAK6537432.1"/>
    </source>
</evidence>